<feature type="domain" description="ABC transmembrane type-1" evidence="13">
    <location>
        <begin position="1051"/>
        <end position="1291"/>
    </location>
</feature>
<feature type="transmembrane region" description="Helical" evidence="11">
    <location>
        <begin position="969"/>
        <end position="993"/>
    </location>
</feature>
<dbReference type="PROSITE" id="PS00211">
    <property type="entry name" value="ABC_TRANSPORTER_1"/>
    <property type="match status" value="2"/>
</dbReference>
<evidence type="ECO:0000256" key="2">
    <source>
        <dbReference type="ARBA" id="ARBA00009726"/>
    </source>
</evidence>
<dbReference type="PANTHER" id="PTHR24223:SF356">
    <property type="entry name" value="ATP-BINDING CASSETTE TRANSPORTER ABC4"/>
    <property type="match status" value="1"/>
</dbReference>
<dbReference type="VEuPathDB" id="FungiDB:AMAG_10909"/>
<reference evidence="15" key="2">
    <citation type="submission" date="2009-11" db="EMBL/GenBank/DDBJ databases">
        <title>The Genome Sequence of Allomyces macrogynus strain ATCC 38327.</title>
        <authorList>
            <consortium name="The Broad Institute Genome Sequencing Platform"/>
            <person name="Russ C."/>
            <person name="Cuomo C."/>
            <person name="Shea T."/>
            <person name="Young S.K."/>
            <person name="Zeng Q."/>
            <person name="Koehrsen M."/>
            <person name="Haas B."/>
            <person name="Borodovsky M."/>
            <person name="Guigo R."/>
            <person name="Alvarado L."/>
            <person name="Berlin A."/>
            <person name="Borenstein D."/>
            <person name="Chen Z."/>
            <person name="Engels R."/>
            <person name="Freedman E."/>
            <person name="Gellesch M."/>
            <person name="Goldberg J."/>
            <person name="Griggs A."/>
            <person name="Gujja S."/>
            <person name="Heiman D."/>
            <person name="Hepburn T."/>
            <person name="Howarth C."/>
            <person name="Jen D."/>
            <person name="Larson L."/>
            <person name="Lewis B."/>
            <person name="Mehta T."/>
            <person name="Park D."/>
            <person name="Pearson M."/>
            <person name="Roberts A."/>
            <person name="Saif S."/>
            <person name="Shenoy N."/>
            <person name="Sisk P."/>
            <person name="Stolte C."/>
            <person name="Sykes S."/>
            <person name="Walk T."/>
            <person name="White J."/>
            <person name="Yandava C."/>
            <person name="Burger G."/>
            <person name="Gray M.W."/>
            <person name="Holland P.W.H."/>
            <person name="King N."/>
            <person name="Lang F.B.F."/>
            <person name="Roger A.J."/>
            <person name="Ruiz-Trillo I."/>
            <person name="Lander E."/>
            <person name="Nusbaum C."/>
        </authorList>
    </citation>
    <scope>NUCLEOTIDE SEQUENCE [LARGE SCALE GENOMIC DNA]</scope>
    <source>
        <strain evidence="15">ATCC 38327</strain>
    </source>
</reference>
<feature type="domain" description="ABC transporter" evidence="12">
    <location>
        <begin position="691"/>
        <end position="913"/>
    </location>
</feature>
<evidence type="ECO:0000313" key="15">
    <source>
        <dbReference type="Proteomes" id="UP000054350"/>
    </source>
</evidence>
<dbReference type="OMA" id="SELWSHE"/>
<organism evidence="14 15">
    <name type="scientific">Allomyces macrogynus (strain ATCC 38327)</name>
    <name type="common">Allomyces javanicus var. macrogynus</name>
    <dbReference type="NCBI Taxonomy" id="578462"/>
    <lineage>
        <taxon>Eukaryota</taxon>
        <taxon>Fungi</taxon>
        <taxon>Fungi incertae sedis</taxon>
        <taxon>Blastocladiomycota</taxon>
        <taxon>Blastocladiomycetes</taxon>
        <taxon>Blastocladiales</taxon>
        <taxon>Blastocladiaceae</taxon>
        <taxon>Allomyces</taxon>
    </lineage>
</organism>
<feature type="transmembrane region" description="Helical" evidence="11">
    <location>
        <begin position="118"/>
        <end position="135"/>
    </location>
</feature>
<evidence type="ECO:0000256" key="4">
    <source>
        <dbReference type="ARBA" id="ARBA00022692"/>
    </source>
</evidence>
<evidence type="ECO:0000256" key="8">
    <source>
        <dbReference type="ARBA" id="ARBA00022989"/>
    </source>
</evidence>
<dbReference type="FunFam" id="1.20.1560.10:FF:000013">
    <property type="entry name" value="ABC transporter C family member 2"/>
    <property type="match status" value="1"/>
</dbReference>
<dbReference type="Gene3D" id="3.40.50.300">
    <property type="entry name" value="P-loop containing nucleotide triphosphate hydrolases"/>
    <property type="match status" value="2"/>
</dbReference>
<dbReference type="PROSITE" id="PS50893">
    <property type="entry name" value="ABC_TRANSPORTER_2"/>
    <property type="match status" value="2"/>
</dbReference>
<evidence type="ECO:0000259" key="13">
    <source>
        <dbReference type="PROSITE" id="PS50929"/>
    </source>
</evidence>
<feature type="transmembrane region" description="Helical" evidence="11">
    <location>
        <begin position="27"/>
        <end position="49"/>
    </location>
</feature>
<dbReference type="OrthoDB" id="6500128at2759"/>
<dbReference type="CDD" id="cd18596">
    <property type="entry name" value="ABC_6TM_VMR1_D1_like"/>
    <property type="match status" value="1"/>
</dbReference>
<keyword evidence="6" id="KW-0547">Nucleotide-binding</keyword>
<dbReference type="GO" id="GO:0016887">
    <property type="term" value="F:ATP hydrolysis activity"/>
    <property type="evidence" value="ECO:0007669"/>
    <property type="project" value="InterPro"/>
</dbReference>
<evidence type="ECO:0000256" key="1">
    <source>
        <dbReference type="ARBA" id="ARBA00004141"/>
    </source>
</evidence>
<evidence type="ECO:0000256" key="11">
    <source>
        <dbReference type="SAM" id="Phobius"/>
    </source>
</evidence>
<sequence>MVQADSCPLVEWPVRAVGPNGHLEPCFVQGLVGTTLPAVYLAIAVPVYLRARFQKRHGYTPIADDANNLEPINVQFADDYPTDSAWVHWAKVALISGALALLAVEWLQLSAWTAASDLLIVQTAIWVAVFAFTLGTANIDSHLYTLPVFILVFIVNVLNPGVGLVWYLWTANVAILALLSVWEAHMILNRFEDYFDSRFAGPGEYLPSLEGQASWFSRWVTYSWLNPLLRRGTKKHIEDGDVWELIKDDRAQTSWSKFQYYREKGWSFGASLGFTIAPLVITQVICGILAAFLSFTGPFFLNKIVSYIEHRTDETTMIEGYVLVFSMFLFTNINNLFESRGAFCGTRAGFRARGVLITELYLKVLTRKASSAAGKISNLFSTDAGRVHIWLCWCDSLLTTPLRVVISVVSLYLVLGWSAFVGIAVLLTLVPVQSWLTKQMYTLQRAVMEASDQRMARINEMLVSMRMIKFMAWEEKFHERVEASRATELQRLRKYFLIQAVTNAMYTSSLIIVSLVTFLSFSKLQGGELDATLCFTAIALFRALSGPVDDLAFRITQFFEVRVSYRRIKAFLDDNVDLDYFIEHPLRDQILESIGHGTTPAPVRTAVTTPESDQTLAAASAASSAYGTFRDASVALPKAIGAGKPRVVDHAQVGFTNATLSWDVEPDSNNADNALAAGQARSAAPSSGAASTLASSTLAAREPFYLRDLNVTFPPGKLSLIVGLTASGKSSLLHGLLGEMHRESGHVHMPTNGVAYVSQNPWLMNATIRNNITFNAPYDEDWYAQVIEACALARDLEVLAGGDKTQVGERGIVLSGGQKQRLNLARATYSGADVYLFDDVLSALDAPTARKVFDESITGLLDGHTRILISHSVALAAAKADFIVVVRDGRIVAQGDRASVLEQLGDSEEAKLFNALPEDETTSMTASTEGSAANSTAPKKAQITDKRGTAANTVEAKRNGSVDFAVYKLYFVASGGWPFWTTFLSLTVLTYLLQMGSDNWLRVWAKQYSLTPAVNDDDADMSGITAFAAMAASAVAAFVEVLENVVDVNFYLSIYSVIGLVSVLVQFATSYFRFHGSMTASRTMHEGLLVSVLRAPVSWYDATPNGRITNRFSADMGSIDNGIMMSLAAFVRSGVGMAMEIALVGFVVPPFLVAIPFLFYLYWSIANYYLISTREIKRVMSTHQSPLFSHFQESIAGASAIRAYRSEDRFVKVLWRRADNTFRMLYAQIGLNRWMSQRTGFADSLVILCTGLAILMSLDRLDGGLAGFTLSYALIFSSSVVWLIRGWSMLEINLNAVERIGEYLHLPHEPGARLQHTPEVQELVQVSAMVAQPEQPATAATDIEAPAAPVIEQAYEPAELLPVPHNWPQHGQIEFQNVSCRYRRDLPPILQDVTITVRPGERTAILGRTGAGKSSLTLALFRFLACEAGRIVIDGVDIGQIALADLRSRLTIIPQEPVCFKGTVRSNLDIFDEFSDEVVQRALDRVQCGTTPLTLDMEVQENASSLSVGQRQLLMIARALLRGSKIIVLDEATASIDGQSDAKIQATIRESPEFGQATLLCIAHRTKTIIDFDRVVVLDHGRVIEEGAPLELLQRGDGAFYHMCAESGELDVLYRMAAEAAAKKHLQRRW</sequence>
<feature type="transmembrane region" description="Helical" evidence="11">
    <location>
        <begin position="1240"/>
        <end position="1258"/>
    </location>
</feature>
<comment type="subcellular location">
    <subcellularLocation>
        <location evidence="1">Membrane</location>
        <topology evidence="1">Multi-pass membrane protein</topology>
    </subcellularLocation>
</comment>
<dbReference type="SMART" id="SM00382">
    <property type="entry name" value="AAA"/>
    <property type="match status" value="2"/>
</dbReference>
<protein>
    <submittedName>
        <fullName evidence="14">Uncharacterized protein</fullName>
    </submittedName>
</protein>
<dbReference type="Pfam" id="PF00005">
    <property type="entry name" value="ABC_tran"/>
    <property type="match status" value="2"/>
</dbReference>
<dbReference type="CDD" id="cd03244">
    <property type="entry name" value="ABCC_MRP_domain2"/>
    <property type="match status" value="1"/>
</dbReference>
<dbReference type="InterPro" id="IPR017871">
    <property type="entry name" value="ABC_transporter-like_CS"/>
</dbReference>
<feature type="transmembrane region" description="Helical" evidence="11">
    <location>
        <begin position="92"/>
        <end position="112"/>
    </location>
</feature>
<dbReference type="CDD" id="cd18604">
    <property type="entry name" value="ABC_6TM_VMR1_D2_like"/>
    <property type="match status" value="1"/>
</dbReference>
<keyword evidence="9 11" id="KW-0472">Membrane</keyword>
<dbReference type="GO" id="GO:0140359">
    <property type="term" value="F:ABC-type transporter activity"/>
    <property type="evidence" value="ECO:0007669"/>
    <property type="project" value="InterPro"/>
</dbReference>
<dbReference type="PANTHER" id="PTHR24223">
    <property type="entry name" value="ATP-BINDING CASSETTE SUB-FAMILY C"/>
    <property type="match status" value="1"/>
</dbReference>
<dbReference type="PROSITE" id="PS50929">
    <property type="entry name" value="ABC_TM1F"/>
    <property type="match status" value="2"/>
</dbReference>
<feature type="transmembrane region" description="Helical" evidence="11">
    <location>
        <begin position="1054"/>
        <end position="1074"/>
    </location>
</feature>
<feature type="compositionally biased region" description="Polar residues" evidence="10">
    <location>
        <begin position="922"/>
        <end position="937"/>
    </location>
</feature>
<feature type="transmembrane region" description="Helical" evidence="11">
    <location>
        <begin position="495"/>
        <end position="521"/>
    </location>
</feature>
<dbReference type="CDD" id="cd03250">
    <property type="entry name" value="ABCC_MRP_domain1"/>
    <property type="match status" value="1"/>
</dbReference>
<dbReference type="InterPro" id="IPR003439">
    <property type="entry name" value="ABC_transporter-like_ATP-bd"/>
</dbReference>
<accession>A0A0L0SSC6</accession>
<evidence type="ECO:0000313" key="14">
    <source>
        <dbReference type="EMBL" id="KNE65265.1"/>
    </source>
</evidence>
<keyword evidence="5" id="KW-0677">Repeat</keyword>
<dbReference type="GO" id="GO:0016020">
    <property type="term" value="C:membrane"/>
    <property type="evidence" value="ECO:0007669"/>
    <property type="project" value="UniProtKB-SubCell"/>
</dbReference>
<name>A0A0L0SSC6_ALLM3</name>
<evidence type="ECO:0000256" key="10">
    <source>
        <dbReference type="SAM" id="MobiDB-lite"/>
    </source>
</evidence>
<dbReference type="STRING" id="578462.A0A0L0SSC6"/>
<comment type="similarity">
    <text evidence="2">Belongs to the ABC transporter superfamily. ABCC family. Conjugate transporter (TC 3.A.1.208) subfamily.</text>
</comment>
<dbReference type="GO" id="GO:0005524">
    <property type="term" value="F:ATP binding"/>
    <property type="evidence" value="ECO:0007669"/>
    <property type="project" value="UniProtKB-KW"/>
</dbReference>
<dbReference type="InterPro" id="IPR050173">
    <property type="entry name" value="ABC_transporter_C-like"/>
</dbReference>
<dbReference type="Gene3D" id="1.20.1560.10">
    <property type="entry name" value="ABC transporter type 1, transmembrane domain"/>
    <property type="match status" value="2"/>
</dbReference>
<evidence type="ECO:0000259" key="12">
    <source>
        <dbReference type="PROSITE" id="PS50893"/>
    </source>
</evidence>
<gene>
    <name evidence="14" type="ORF">AMAG_10909</name>
</gene>
<dbReference type="FunFam" id="3.40.50.300:FF:000610">
    <property type="entry name" value="Multidrug resistance-associated ABC transporter"/>
    <property type="match status" value="1"/>
</dbReference>
<dbReference type="Proteomes" id="UP000054350">
    <property type="component" value="Unassembled WGS sequence"/>
</dbReference>
<reference evidence="14 15" key="1">
    <citation type="submission" date="2009-11" db="EMBL/GenBank/DDBJ databases">
        <title>Annotation of Allomyces macrogynus ATCC 38327.</title>
        <authorList>
            <consortium name="The Broad Institute Genome Sequencing Platform"/>
            <person name="Russ C."/>
            <person name="Cuomo C."/>
            <person name="Burger G."/>
            <person name="Gray M.W."/>
            <person name="Holland P.W.H."/>
            <person name="King N."/>
            <person name="Lang F.B.F."/>
            <person name="Roger A.J."/>
            <person name="Ruiz-Trillo I."/>
            <person name="Young S.K."/>
            <person name="Zeng Q."/>
            <person name="Gargeya S."/>
            <person name="Fitzgerald M."/>
            <person name="Haas B."/>
            <person name="Abouelleil A."/>
            <person name="Alvarado L."/>
            <person name="Arachchi H.M."/>
            <person name="Berlin A."/>
            <person name="Chapman S.B."/>
            <person name="Gearin G."/>
            <person name="Goldberg J."/>
            <person name="Griggs A."/>
            <person name="Gujja S."/>
            <person name="Hansen M."/>
            <person name="Heiman D."/>
            <person name="Howarth C."/>
            <person name="Larimer J."/>
            <person name="Lui A."/>
            <person name="MacDonald P.J.P."/>
            <person name="McCowen C."/>
            <person name="Montmayeur A."/>
            <person name="Murphy C."/>
            <person name="Neiman D."/>
            <person name="Pearson M."/>
            <person name="Priest M."/>
            <person name="Roberts A."/>
            <person name="Saif S."/>
            <person name="Shea T."/>
            <person name="Sisk P."/>
            <person name="Stolte C."/>
            <person name="Sykes S."/>
            <person name="Wortman J."/>
            <person name="Nusbaum C."/>
            <person name="Birren B."/>
        </authorList>
    </citation>
    <scope>NUCLEOTIDE SEQUENCE [LARGE SCALE GENOMIC DNA]</scope>
    <source>
        <strain evidence="14 15">ATCC 38327</strain>
    </source>
</reference>
<evidence type="ECO:0000256" key="7">
    <source>
        <dbReference type="ARBA" id="ARBA00022840"/>
    </source>
</evidence>
<keyword evidence="4 11" id="KW-0812">Transmembrane</keyword>
<feature type="region of interest" description="Disordered" evidence="10">
    <location>
        <begin position="918"/>
        <end position="946"/>
    </location>
</feature>
<proteinExistence type="inferred from homology"/>
<feature type="domain" description="ABC transporter" evidence="12">
    <location>
        <begin position="1373"/>
        <end position="1605"/>
    </location>
</feature>
<evidence type="ECO:0000256" key="3">
    <source>
        <dbReference type="ARBA" id="ARBA00022448"/>
    </source>
</evidence>
<keyword evidence="15" id="KW-1185">Reference proteome</keyword>
<dbReference type="FunFam" id="3.40.50.300:FF:000997">
    <property type="entry name" value="Multidrug resistance-associated protein 1"/>
    <property type="match status" value="1"/>
</dbReference>
<feature type="domain" description="ABC transmembrane type-1" evidence="13">
    <location>
        <begin position="284"/>
        <end position="560"/>
    </location>
</feature>
<feature type="transmembrane region" description="Helical" evidence="11">
    <location>
        <begin position="1151"/>
        <end position="1171"/>
    </location>
</feature>
<dbReference type="InterPro" id="IPR027417">
    <property type="entry name" value="P-loop_NTPase"/>
</dbReference>
<evidence type="ECO:0000256" key="9">
    <source>
        <dbReference type="ARBA" id="ARBA00023136"/>
    </source>
</evidence>
<dbReference type="Pfam" id="PF00664">
    <property type="entry name" value="ABC_membrane"/>
    <property type="match status" value="2"/>
</dbReference>
<evidence type="ECO:0000256" key="5">
    <source>
        <dbReference type="ARBA" id="ARBA00022737"/>
    </source>
</evidence>
<dbReference type="InterPro" id="IPR036640">
    <property type="entry name" value="ABC1_TM_sf"/>
</dbReference>
<keyword evidence="7" id="KW-0067">ATP-binding</keyword>
<dbReference type="InterPro" id="IPR003593">
    <property type="entry name" value="AAA+_ATPase"/>
</dbReference>
<keyword evidence="8 11" id="KW-1133">Transmembrane helix</keyword>
<dbReference type="eggNOG" id="KOG0054">
    <property type="taxonomic scope" value="Eukaryota"/>
</dbReference>
<feature type="transmembrane region" description="Helical" evidence="11">
    <location>
        <begin position="1264"/>
        <end position="1284"/>
    </location>
</feature>
<dbReference type="InterPro" id="IPR011527">
    <property type="entry name" value="ABC1_TM_dom"/>
</dbReference>
<dbReference type="EMBL" id="GG745347">
    <property type="protein sequence ID" value="KNE65265.1"/>
    <property type="molecule type" value="Genomic_DNA"/>
</dbReference>
<feature type="transmembrane region" description="Helical" evidence="11">
    <location>
        <begin position="405"/>
        <end position="430"/>
    </location>
</feature>
<keyword evidence="3" id="KW-0813">Transport</keyword>
<dbReference type="SUPFAM" id="SSF52540">
    <property type="entry name" value="P-loop containing nucleoside triphosphate hydrolases"/>
    <property type="match status" value="2"/>
</dbReference>
<feature type="transmembrane region" description="Helical" evidence="11">
    <location>
        <begin position="266"/>
        <end position="293"/>
    </location>
</feature>
<dbReference type="SUPFAM" id="SSF90123">
    <property type="entry name" value="ABC transporter transmembrane region"/>
    <property type="match status" value="2"/>
</dbReference>
<evidence type="ECO:0000256" key="6">
    <source>
        <dbReference type="ARBA" id="ARBA00022741"/>
    </source>
</evidence>
<feature type="transmembrane region" description="Helical" evidence="11">
    <location>
        <begin position="1024"/>
        <end position="1042"/>
    </location>
</feature>